<protein>
    <submittedName>
        <fullName evidence="1">Uncharacterized protein</fullName>
    </submittedName>
</protein>
<organism evidence="1 2">
    <name type="scientific">Mycobacterium phage Che12</name>
    <dbReference type="NCBI Taxonomy" id="2911435"/>
    <lineage>
        <taxon>Viruses</taxon>
        <taxon>Duplodnaviria</taxon>
        <taxon>Heunggongvirae</taxon>
        <taxon>Uroviricota</taxon>
        <taxon>Caudoviricetes</taxon>
        <taxon>Fromanvirus</taxon>
        <taxon>Fromanvirus Che12</taxon>
    </lineage>
</organism>
<accession>Q1A0C8</accession>
<sequence length="92" mass="10019">MTGRSAIIQAAHYSETEARLQMDHIIVTMSVEMNRAHPAEKASWVHEDGSPRFDFMQAANREYSRRGGKGGGHIGAVAKALLANLKILEGDG</sequence>
<dbReference type="EMBL" id="DQ398043">
    <property type="protein sequence ID" value="ABE67408.1"/>
    <property type="molecule type" value="Genomic_DNA"/>
</dbReference>
<gene>
    <name evidence="1" type="primary">89</name>
    <name evidence="1" type="ORF">PBI_CHE12_89</name>
</gene>
<evidence type="ECO:0000313" key="2">
    <source>
        <dbReference type="Proteomes" id="UP000002541"/>
    </source>
</evidence>
<dbReference type="Proteomes" id="UP000002541">
    <property type="component" value="Segment"/>
</dbReference>
<evidence type="ECO:0000313" key="1">
    <source>
        <dbReference type="EMBL" id="ABE67408.1"/>
    </source>
</evidence>
<dbReference type="RefSeq" id="YP_655668.1">
    <property type="nucleotide sequence ID" value="NC_008203.1"/>
</dbReference>
<keyword evidence="2" id="KW-1185">Reference proteome</keyword>
<name>Q1A0C8_9CAUD</name>
<proteinExistence type="predicted"/>
<dbReference type="OrthoDB" id="24096at10239"/>
<dbReference type="KEGG" id="vg:4156892"/>
<reference evidence="1 2" key="1">
    <citation type="journal article" date="2006" name="PLoS Genet.">
        <title>Exploring the mycobacteriophage metaproteome: phage genomics as an educational platform.</title>
        <authorList>
            <person name="Hatfull G.F."/>
            <person name="Pedulla M.L."/>
            <person name="Jacobs-Sera D."/>
            <person name="Cichon P.M."/>
            <person name="Foley A."/>
            <person name="Ford M.E."/>
            <person name="Gonda R.M."/>
            <person name="Houtz J.M."/>
            <person name="Hryckowian A.J."/>
            <person name="Kelchner V.A."/>
            <person name="Namburi S."/>
            <person name="Pajcini K.V."/>
            <person name="Popovich M.G."/>
            <person name="Schleicher D.T."/>
            <person name="Simanek B.Z."/>
            <person name="Smith A.L."/>
            <person name="Zdanowicz G.M."/>
            <person name="Kumar V."/>
            <person name="Peebles C.L."/>
            <person name="Jacobs W.R.Jr."/>
            <person name="Lawrence J.G."/>
            <person name="Hendrix R.W."/>
        </authorList>
    </citation>
    <scope>NUCLEOTIDE SEQUENCE [LARGE SCALE GENOMIC DNA]</scope>
</reference>